<feature type="compositionally biased region" description="Basic and acidic residues" evidence="1">
    <location>
        <begin position="36"/>
        <end position="48"/>
    </location>
</feature>
<dbReference type="EMBL" id="CAMXCT020001292">
    <property type="protein sequence ID" value="CAL1142079.1"/>
    <property type="molecule type" value="Genomic_DNA"/>
</dbReference>
<comment type="caution">
    <text evidence="3">The sequence shown here is derived from an EMBL/GenBank/DDBJ whole genome shotgun (WGS) entry which is preliminary data.</text>
</comment>
<evidence type="ECO:0000256" key="1">
    <source>
        <dbReference type="SAM" id="MobiDB-lite"/>
    </source>
</evidence>
<accession>A0A9P1FV13</accession>
<reference evidence="3" key="1">
    <citation type="submission" date="2022-10" db="EMBL/GenBank/DDBJ databases">
        <authorList>
            <person name="Chen Y."/>
            <person name="Dougan E. K."/>
            <person name="Chan C."/>
            <person name="Rhodes N."/>
            <person name="Thang M."/>
        </authorList>
    </citation>
    <scope>NUCLEOTIDE SEQUENCE</scope>
</reference>
<evidence type="ECO:0000313" key="6">
    <source>
        <dbReference type="Proteomes" id="UP001152797"/>
    </source>
</evidence>
<feature type="region of interest" description="Disordered" evidence="1">
    <location>
        <begin position="1"/>
        <end position="74"/>
    </location>
</feature>
<dbReference type="EMBL" id="CAMXCT030001292">
    <property type="protein sequence ID" value="CAL4776016.1"/>
    <property type="molecule type" value="Genomic_DNA"/>
</dbReference>
<dbReference type="AlphaFoldDB" id="A0A9P1FV13"/>
<sequence length="201" mass="21422">MMSQQGFGPPDVQHIPLPRLVAPSGSAPVLGASRPSDSKDVEVFDATRGEVLQRSAKKPGDAWEEASDSSKSSEGFRDVDFVLGPSELTGKFAMLGFSPGSVDTLASGQSTVECAVLSDTLHLTNRLDGQQLSFGSALHVGDGVNSLCLICSYHKPPNRYCAKGVLCDFCHFHGGKRGKKARQAIEDARAKDVRILKGVHL</sequence>
<reference evidence="4" key="2">
    <citation type="submission" date="2024-04" db="EMBL/GenBank/DDBJ databases">
        <authorList>
            <person name="Chen Y."/>
            <person name="Shah S."/>
            <person name="Dougan E. K."/>
            <person name="Thang M."/>
            <person name="Chan C."/>
        </authorList>
    </citation>
    <scope>NUCLEOTIDE SEQUENCE [LARGE SCALE GENOMIC DNA]</scope>
</reference>
<dbReference type="EMBL" id="CAMXCT030001497">
    <property type="protein sequence ID" value="CAL4777931.1"/>
    <property type="molecule type" value="Genomic_DNA"/>
</dbReference>
<evidence type="ECO:0000313" key="3">
    <source>
        <dbReference type="EMBL" id="CAI3990619.1"/>
    </source>
</evidence>
<protein>
    <submittedName>
        <fullName evidence="5">NADH-cytochrome b5 reductase 1</fullName>
    </submittedName>
</protein>
<organism evidence="3">
    <name type="scientific">Cladocopium goreaui</name>
    <dbReference type="NCBI Taxonomy" id="2562237"/>
    <lineage>
        <taxon>Eukaryota</taxon>
        <taxon>Sar</taxon>
        <taxon>Alveolata</taxon>
        <taxon>Dinophyceae</taxon>
        <taxon>Suessiales</taxon>
        <taxon>Symbiodiniaceae</taxon>
        <taxon>Cladocopium</taxon>
    </lineage>
</organism>
<evidence type="ECO:0000313" key="4">
    <source>
        <dbReference type="EMBL" id="CAL1142079.1"/>
    </source>
</evidence>
<dbReference type="Proteomes" id="UP001152797">
    <property type="component" value="Unassembled WGS sequence"/>
</dbReference>
<proteinExistence type="predicted"/>
<dbReference type="EMBL" id="CAMXCT020001497">
    <property type="protein sequence ID" value="CAL1143994.1"/>
    <property type="molecule type" value="Genomic_DNA"/>
</dbReference>
<dbReference type="EMBL" id="CAMXCT010001292">
    <property type="protein sequence ID" value="CAI3988704.1"/>
    <property type="molecule type" value="Genomic_DNA"/>
</dbReference>
<evidence type="ECO:0000313" key="2">
    <source>
        <dbReference type="EMBL" id="CAI3988704.1"/>
    </source>
</evidence>
<gene>
    <name evidence="2" type="ORF">C1SCF055_LOCUS15832</name>
    <name evidence="3" type="ORF">C1SCF055_LOCUS17593</name>
</gene>
<dbReference type="OrthoDB" id="445947at2759"/>
<name>A0A9P1FV13_9DINO</name>
<evidence type="ECO:0000313" key="5">
    <source>
        <dbReference type="EMBL" id="CAL4776016.1"/>
    </source>
</evidence>
<keyword evidence="6" id="KW-1185">Reference proteome</keyword>
<dbReference type="EMBL" id="CAMXCT010001497">
    <property type="protein sequence ID" value="CAI3990619.1"/>
    <property type="molecule type" value="Genomic_DNA"/>
</dbReference>